<gene>
    <name evidence="10" type="ORF">H8S55_08520</name>
</gene>
<dbReference type="InterPro" id="IPR013786">
    <property type="entry name" value="AcylCoA_DH/ox_N"/>
</dbReference>
<evidence type="ECO:0000313" key="11">
    <source>
        <dbReference type="Proteomes" id="UP000602260"/>
    </source>
</evidence>
<dbReference type="GO" id="GO:0050660">
    <property type="term" value="F:flavin adenine dinucleotide binding"/>
    <property type="evidence" value="ECO:0007669"/>
    <property type="project" value="InterPro"/>
</dbReference>
<proteinExistence type="inferred from homology"/>
<name>A0A8J6M5T2_9FIRM</name>
<accession>A0A8J6M5T2</accession>
<protein>
    <submittedName>
        <fullName evidence="10">Acyl-CoA dehydrogenase family protein</fullName>
    </submittedName>
</protein>
<dbReference type="InterPro" id="IPR009100">
    <property type="entry name" value="AcylCoA_DH/oxidase_NM_dom_sf"/>
</dbReference>
<dbReference type="FunFam" id="1.10.540.10:FF:000002">
    <property type="entry name" value="Acyl-CoA dehydrogenase FadE19"/>
    <property type="match status" value="1"/>
</dbReference>
<keyword evidence="4 6" id="KW-0274">FAD</keyword>
<evidence type="ECO:0000256" key="2">
    <source>
        <dbReference type="ARBA" id="ARBA00009347"/>
    </source>
</evidence>
<dbReference type="Gene3D" id="1.20.140.10">
    <property type="entry name" value="Butyryl-CoA Dehydrogenase, subunit A, domain 3"/>
    <property type="match status" value="1"/>
</dbReference>
<comment type="cofactor">
    <cofactor evidence="1 6">
        <name>FAD</name>
        <dbReference type="ChEBI" id="CHEBI:57692"/>
    </cofactor>
</comment>
<dbReference type="GO" id="GO:0003995">
    <property type="term" value="F:acyl-CoA dehydrogenase activity"/>
    <property type="evidence" value="ECO:0007669"/>
    <property type="project" value="InterPro"/>
</dbReference>
<keyword evidence="5 6" id="KW-0560">Oxidoreductase</keyword>
<sequence>MEFKYTEDQIALRRAVREWAQSYLAPKAEEIDVNNRFPTETIEALGEQDLMGLAYPEELGGAGYDAISEAIAMEEISAACAATGSIITGHYLGFDALYLAGTPEQKEKWLRPALEGEKYAAFCLTEPAGGSDMTSNKTTAVEDGDDYVINGVKHFITGGAHCDFLCCFAITNKEDPRHGMTCFVVEKGTPGMKIASEDNKMGIRGARTAEIVFEDCRVPKANMVGELNKGYRLALDVVDRGRIGIAAMSVGIAQAALDLAIKYAKEREVFKRPIAKFQGIQWMLADAATQVEAARMLTYYAADLKDQGVPFTKQAAMAKVFAAEAAHKVVDTSLQIHGGYGYMKEYPIERIYRDQRITELFEGTSQVQRIVIAGQLLH</sequence>
<dbReference type="InterPro" id="IPR046373">
    <property type="entry name" value="Acyl-CoA_Oxase/DH_mid-dom_sf"/>
</dbReference>
<dbReference type="Pfam" id="PF00441">
    <property type="entry name" value="Acyl-CoA_dh_1"/>
    <property type="match status" value="1"/>
</dbReference>
<evidence type="ECO:0000256" key="1">
    <source>
        <dbReference type="ARBA" id="ARBA00001974"/>
    </source>
</evidence>
<evidence type="ECO:0000259" key="7">
    <source>
        <dbReference type="Pfam" id="PF00441"/>
    </source>
</evidence>
<dbReference type="Proteomes" id="UP000602260">
    <property type="component" value="Unassembled WGS sequence"/>
</dbReference>
<evidence type="ECO:0000313" key="10">
    <source>
        <dbReference type="EMBL" id="MBC5717361.1"/>
    </source>
</evidence>
<comment type="caution">
    <text evidence="10">The sequence shown here is derived from an EMBL/GenBank/DDBJ whole genome shotgun (WGS) entry which is preliminary data.</text>
</comment>
<comment type="similarity">
    <text evidence="2 6">Belongs to the acyl-CoA dehydrogenase family.</text>
</comment>
<dbReference type="RefSeq" id="WP_186878631.1">
    <property type="nucleotide sequence ID" value="NZ_JACOPN010000005.1"/>
</dbReference>
<evidence type="ECO:0000259" key="8">
    <source>
        <dbReference type="Pfam" id="PF02770"/>
    </source>
</evidence>
<dbReference type="Gene3D" id="2.40.110.10">
    <property type="entry name" value="Butyryl-CoA Dehydrogenase, subunit A, domain 2"/>
    <property type="match status" value="1"/>
</dbReference>
<organism evidence="10 11">
    <name type="scientific">Flintibacter faecis</name>
    <dbReference type="NCBI Taxonomy" id="2763047"/>
    <lineage>
        <taxon>Bacteria</taxon>
        <taxon>Bacillati</taxon>
        <taxon>Bacillota</taxon>
        <taxon>Clostridia</taxon>
        <taxon>Eubacteriales</taxon>
        <taxon>Flintibacter</taxon>
    </lineage>
</organism>
<evidence type="ECO:0000256" key="5">
    <source>
        <dbReference type="ARBA" id="ARBA00023002"/>
    </source>
</evidence>
<evidence type="ECO:0000256" key="4">
    <source>
        <dbReference type="ARBA" id="ARBA00022827"/>
    </source>
</evidence>
<evidence type="ECO:0000259" key="9">
    <source>
        <dbReference type="Pfam" id="PF02771"/>
    </source>
</evidence>
<dbReference type="PROSITE" id="PS00072">
    <property type="entry name" value="ACYL_COA_DH_1"/>
    <property type="match status" value="1"/>
</dbReference>
<keyword evidence="11" id="KW-1185">Reference proteome</keyword>
<reference evidence="10" key="1">
    <citation type="submission" date="2020-08" db="EMBL/GenBank/DDBJ databases">
        <title>Genome public.</title>
        <authorList>
            <person name="Liu C."/>
            <person name="Sun Q."/>
        </authorList>
    </citation>
    <scope>NUCLEOTIDE SEQUENCE</scope>
    <source>
        <strain evidence="10">BX5</strain>
    </source>
</reference>
<dbReference type="EMBL" id="JACOPN010000005">
    <property type="protein sequence ID" value="MBC5717361.1"/>
    <property type="molecule type" value="Genomic_DNA"/>
</dbReference>
<dbReference type="InterPro" id="IPR037069">
    <property type="entry name" value="AcylCoA_DH/ox_N_sf"/>
</dbReference>
<feature type="domain" description="Acyl-CoA oxidase/dehydrogenase middle" evidence="8">
    <location>
        <begin position="121"/>
        <end position="216"/>
    </location>
</feature>
<dbReference type="InterPro" id="IPR006089">
    <property type="entry name" value="Acyl-CoA_DH_CS"/>
</dbReference>
<dbReference type="SUPFAM" id="SSF56645">
    <property type="entry name" value="Acyl-CoA dehydrogenase NM domain-like"/>
    <property type="match status" value="1"/>
</dbReference>
<dbReference type="SUPFAM" id="SSF47203">
    <property type="entry name" value="Acyl-CoA dehydrogenase C-terminal domain-like"/>
    <property type="match status" value="1"/>
</dbReference>
<dbReference type="Pfam" id="PF02770">
    <property type="entry name" value="Acyl-CoA_dh_M"/>
    <property type="match status" value="1"/>
</dbReference>
<dbReference type="Pfam" id="PF02771">
    <property type="entry name" value="Acyl-CoA_dh_N"/>
    <property type="match status" value="1"/>
</dbReference>
<dbReference type="InterPro" id="IPR009075">
    <property type="entry name" value="AcylCo_DH/oxidase_C"/>
</dbReference>
<dbReference type="AlphaFoldDB" id="A0A8J6M5T2"/>
<dbReference type="InterPro" id="IPR006091">
    <property type="entry name" value="Acyl-CoA_Oxase/DH_mid-dom"/>
</dbReference>
<dbReference type="FunFam" id="2.40.110.10:FF:000001">
    <property type="entry name" value="Acyl-CoA dehydrogenase, mitochondrial"/>
    <property type="match status" value="1"/>
</dbReference>
<dbReference type="PROSITE" id="PS00073">
    <property type="entry name" value="ACYL_COA_DH_2"/>
    <property type="match status" value="1"/>
</dbReference>
<dbReference type="InterPro" id="IPR036250">
    <property type="entry name" value="AcylCo_DH-like_C"/>
</dbReference>
<feature type="domain" description="Acyl-CoA dehydrogenase/oxidase N-terminal" evidence="9">
    <location>
        <begin position="6"/>
        <end position="117"/>
    </location>
</feature>
<evidence type="ECO:0000256" key="6">
    <source>
        <dbReference type="RuleBase" id="RU362125"/>
    </source>
</evidence>
<feature type="domain" description="Acyl-CoA dehydrogenase/oxidase C-terminal" evidence="7">
    <location>
        <begin position="228"/>
        <end position="376"/>
    </location>
</feature>
<keyword evidence="3 6" id="KW-0285">Flavoprotein</keyword>
<evidence type="ECO:0000256" key="3">
    <source>
        <dbReference type="ARBA" id="ARBA00022630"/>
    </source>
</evidence>
<dbReference type="PIRSF" id="PIRSF016578">
    <property type="entry name" value="HsaA"/>
    <property type="match status" value="1"/>
</dbReference>
<dbReference type="FunFam" id="1.20.140.10:FF:000004">
    <property type="entry name" value="Acyl-CoA dehydrogenase FadE25"/>
    <property type="match status" value="1"/>
</dbReference>
<dbReference type="PANTHER" id="PTHR43884">
    <property type="entry name" value="ACYL-COA DEHYDROGENASE"/>
    <property type="match status" value="1"/>
</dbReference>
<dbReference type="PANTHER" id="PTHR43884:SF12">
    <property type="entry name" value="ISOVALERYL-COA DEHYDROGENASE, MITOCHONDRIAL-RELATED"/>
    <property type="match status" value="1"/>
</dbReference>
<dbReference type="Gene3D" id="1.10.540.10">
    <property type="entry name" value="Acyl-CoA dehydrogenase/oxidase, N-terminal domain"/>
    <property type="match status" value="1"/>
</dbReference>